<evidence type="ECO:0000313" key="1">
    <source>
        <dbReference type="EMBL" id="CAH9067973.1"/>
    </source>
</evidence>
<name>A0ABM9GNB8_9GAMM</name>
<protein>
    <submittedName>
        <fullName evidence="1">Uncharacterized protein</fullName>
    </submittedName>
</protein>
<organism evidence="1 2">
    <name type="scientific">Pseudoalteromonas holothuriae</name>
    <dbReference type="NCBI Taxonomy" id="2963714"/>
    <lineage>
        <taxon>Bacteria</taxon>
        <taxon>Pseudomonadati</taxon>
        <taxon>Pseudomonadota</taxon>
        <taxon>Gammaproteobacteria</taxon>
        <taxon>Alteromonadales</taxon>
        <taxon>Pseudoalteromonadaceae</taxon>
        <taxon>Pseudoalteromonas</taxon>
    </lineage>
</organism>
<sequence length="65" mass="7482">MSTNMSMQYIWCLSHSNMLANSLFVAIIAKYSEYFLLQMPYCTDFNDFNAAKACDAFSVCTKIWS</sequence>
<reference evidence="1 2" key="1">
    <citation type="submission" date="2022-07" db="EMBL/GenBank/DDBJ databases">
        <authorList>
            <person name="Criscuolo A."/>
        </authorList>
    </citation>
    <scope>NUCLEOTIDE SEQUENCE [LARGE SCALE GENOMIC DNA]</scope>
    <source>
        <strain evidence="2">CIP 111951</strain>
    </source>
</reference>
<gene>
    <name evidence="1" type="ORF">PSECIP111951_03957</name>
</gene>
<evidence type="ECO:0000313" key="2">
    <source>
        <dbReference type="Proteomes" id="UP001152485"/>
    </source>
</evidence>
<dbReference type="Proteomes" id="UP001152485">
    <property type="component" value="Unassembled WGS sequence"/>
</dbReference>
<accession>A0ABM9GNB8</accession>
<dbReference type="EMBL" id="CAMAPD010000029">
    <property type="protein sequence ID" value="CAH9067973.1"/>
    <property type="molecule type" value="Genomic_DNA"/>
</dbReference>
<proteinExistence type="predicted"/>
<comment type="caution">
    <text evidence="1">The sequence shown here is derived from an EMBL/GenBank/DDBJ whole genome shotgun (WGS) entry which is preliminary data.</text>
</comment>